<reference evidence="1 2" key="1">
    <citation type="submission" date="2024-06" db="EMBL/GenBank/DDBJ databases">
        <title>The Natural Products Discovery Center: Release of the First 8490 Sequenced Strains for Exploring Actinobacteria Biosynthetic Diversity.</title>
        <authorList>
            <person name="Kalkreuter E."/>
            <person name="Kautsar S.A."/>
            <person name="Yang D."/>
            <person name="Bader C.D."/>
            <person name="Teijaro C.N."/>
            <person name="Fluegel L."/>
            <person name="Davis C.M."/>
            <person name="Simpson J.R."/>
            <person name="Lauterbach L."/>
            <person name="Steele A.D."/>
            <person name="Gui C."/>
            <person name="Meng S."/>
            <person name="Li G."/>
            <person name="Viehrig K."/>
            <person name="Ye F."/>
            <person name="Su P."/>
            <person name="Kiefer A.F."/>
            <person name="Nichols A."/>
            <person name="Cepeda A.J."/>
            <person name="Yan W."/>
            <person name="Fan B."/>
            <person name="Jiang Y."/>
            <person name="Adhikari A."/>
            <person name="Zheng C.-J."/>
            <person name="Schuster L."/>
            <person name="Cowan T.M."/>
            <person name="Smanski M.J."/>
            <person name="Chevrette M.G."/>
            <person name="De Carvalho L.P.S."/>
            <person name="Shen B."/>
        </authorList>
    </citation>
    <scope>NUCLEOTIDE SEQUENCE [LARGE SCALE GENOMIC DNA]</scope>
    <source>
        <strain evidence="1 2">NPDC038104</strain>
    </source>
</reference>
<dbReference type="InterPro" id="IPR003325">
    <property type="entry name" value="TerD"/>
</dbReference>
<dbReference type="Gene3D" id="2.60.60.30">
    <property type="entry name" value="sav2460 like domains"/>
    <property type="match status" value="1"/>
</dbReference>
<evidence type="ECO:0000313" key="2">
    <source>
        <dbReference type="Proteomes" id="UP001550850"/>
    </source>
</evidence>
<evidence type="ECO:0000313" key="1">
    <source>
        <dbReference type="EMBL" id="MEU3552907.1"/>
    </source>
</evidence>
<protein>
    <submittedName>
        <fullName evidence="1">Tellurium resistance</fullName>
    </submittedName>
</protein>
<dbReference type="EMBL" id="JBEZUR010000001">
    <property type="protein sequence ID" value="MEU3552907.1"/>
    <property type="molecule type" value="Genomic_DNA"/>
</dbReference>
<organism evidence="1 2">
    <name type="scientific">Streptomyces fragilis</name>
    <dbReference type="NCBI Taxonomy" id="67301"/>
    <lineage>
        <taxon>Bacteria</taxon>
        <taxon>Bacillati</taxon>
        <taxon>Actinomycetota</taxon>
        <taxon>Actinomycetes</taxon>
        <taxon>Kitasatosporales</taxon>
        <taxon>Streptomycetaceae</taxon>
        <taxon>Streptomyces</taxon>
    </lineage>
</organism>
<dbReference type="RefSeq" id="WP_245967518.1">
    <property type="nucleotide sequence ID" value="NZ_BEVZ01000003.1"/>
</dbReference>
<name>A0ABV2YB05_9ACTN</name>
<accession>A0ABV2YB05</accession>
<keyword evidence="2" id="KW-1185">Reference proteome</keyword>
<dbReference type="Proteomes" id="UP001550850">
    <property type="component" value="Unassembled WGS sequence"/>
</dbReference>
<proteinExistence type="predicted"/>
<dbReference type="CDD" id="cd06974">
    <property type="entry name" value="TerD_like"/>
    <property type="match status" value="1"/>
</dbReference>
<sequence length="264" mass="29332">MASTEQRSGERGTRPGSAAFSGFFDGLRPWHAAGFDTRGARGGPVRLTSRRRRVSLTKQGADTGNLRVQLAWRMRTSDLGGGMRESLLRHPLRALRPPEIVGHTQSMVRVDLDLGCLYELTDGSKGVVQPLGGLYGAINEAPYVKLDGDDRAGSGSGETMHINLDHRDDIRRLLVFAYIYDETPAFDRTEATVTLFAGADPVIEIDLDERHPQARSCAVFTVENVKGEIFVRREARYVYGFQAELDRLYGWGLNWGRGYKTTGR</sequence>
<gene>
    <name evidence="1" type="ORF">AB0E65_01510</name>
</gene>
<comment type="caution">
    <text evidence="1">The sequence shown here is derived from an EMBL/GenBank/DDBJ whole genome shotgun (WGS) entry which is preliminary data.</text>
</comment>